<name>W9CN63_SCLBF</name>
<organism evidence="2 3">
    <name type="scientific">Sclerotinia borealis (strain F-4128)</name>
    <dbReference type="NCBI Taxonomy" id="1432307"/>
    <lineage>
        <taxon>Eukaryota</taxon>
        <taxon>Fungi</taxon>
        <taxon>Dikarya</taxon>
        <taxon>Ascomycota</taxon>
        <taxon>Pezizomycotina</taxon>
        <taxon>Leotiomycetes</taxon>
        <taxon>Helotiales</taxon>
        <taxon>Sclerotiniaceae</taxon>
        <taxon>Sclerotinia</taxon>
    </lineage>
</organism>
<feature type="repeat" description="ANK" evidence="1">
    <location>
        <begin position="124"/>
        <end position="156"/>
    </location>
</feature>
<comment type="caution">
    <text evidence="2">The sequence shown here is derived from an EMBL/GenBank/DDBJ whole genome shotgun (WGS) entry which is preliminary data.</text>
</comment>
<dbReference type="InterPro" id="IPR036770">
    <property type="entry name" value="Ankyrin_rpt-contain_sf"/>
</dbReference>
<dbReference type="OrthoDB" id="3545299at2759"/>
<proteinExistence type="predicted"/>
<sequence length="194" mass="21431">MNAIRQSFLHVLDASRFSDDLINFLELFKDGGLLEQRDHNGQTNSTGQTAIQFSLRDNQGLSAAQHIRNVAQAQNPYASYGHVGHAQAIVVYGNIANQFIAQTEIPGNFIEETQNRVAVLKDRDGHTALYHAIRKGYCDCVAILLQHGAHEHLLAKDQEIFDKLQKQLAVVSALIACKAVLEPTQLQAYGVDPT</sequence>
<evidence type="ECO:0000313" key="3">
    <source>
        <dbReference type="Proteomes" id="UP000019487"/>
    </source>
</evidence>
<dbReference type="AlphaFoldDB" id="W9CN63"/>
<evidence type="ECO:0000313" key="2">
    <source>
        <dbReference type="EMBL" id="ESZ98237.1"/>
    </source>
</evidence>
<dbReference type="PROSITE" id="PS50088">
    <property type="entry name" value="ANK_REPEAT"/>
    <property type="match status" value="1"/>
</dbReference>
<dbReference type="Pfam" id="PF00023">
    <property type="entry name" value="Ank"/>
    <property type="match status" value="1"/>
</dbReference>
<evidence type="ECO:0000256" key="1">
    <source>
        <dbReference type="PROSITE-ProRule" id="PRU00023"/>
    </source>
</evidence>
<dbReference type="Gene3D" id="1.25.40.20">
    <property type="entry name" value="Ankyrin repeat-containing domain"/>
    <property type="match status" value="1"/>
</dbReference>
<gene>
    <name evidence="2" type="ORF">SBOR_1333</name>
</gene>
<reference evidence="2 3" key="1">
    <citation type="journal article" date="2014" name="Genome Announc.">
        <title>Draft genome sequence of Sclerotinia borealis, a psychrophilic plant pathogenic fungus.</title>
        <authorList>
            <person name="Mardanov A.V."/>
            <person name="Beletsky A.V."/>
            <person name="Kadnikov V.V."/>
            <person name="Ignatov A.N."/>
            <person name="Ravin N.V."/>
        </authorList>
    </citation>
    <scope>NUCLEOTIDE SEQUENCE [LARGE SCALE GENOMIC DNA]</scope>
    <source>
        <strain evidence="3">F-4157</strain>
    </source>
</reference>
<dbReference type="Proteomes" id="UP000019487">
    <property type="component" value="Unassembled WGS sequence"/>
</dbReference>
<dbReference type="SMART" id="SM00248">
    <property type="entry name" value="ANK"/>
    <property type="match status" value="1"/>
</dbReference>
<dbReference type="STRING" id="1432307.W9CN63"/>
<keyword evidence="1" id="KW-0040">ANK repeat</keyword>
<dbReference type="EMBL" id="AYSA01000046">
    <property type="protein sequence ID" value="ESZ98237.1"/>
    <property type="molecule type" value="Genomic_DNA"/>
</dbReference>
<keyword evidence="3" id="KW-1185">Reference proteome</keyword>
<dbReference type="SUPFAM" id="SSF48403">
    <property type="entry name" value="Ankyrin repeat"/>
    <property type="match status" value="1"/>
</dbReference>
<accession>W9CN63</accession>
<dbReference type="PROSITE" id="PS50297">
    <property type="entry name" value="ANK_REP_REGION"/>
    <property type="match status" value="1"/>
</dbReference>
<dbReference type="InterPro" id="IPR002110">
    <property type="entry name" value="Ankyrin_rpt"/>
</dbReference>
<dbReference type="HOGENOM" id="CLU_1403192_0_0_1"/>
<protein>
    <submittedName>
        <fullName evidence="2">Uncharacterized protein</fullName>
    </submittedName>
</protein>